<dbReference type="PANTHER" id="PTHR10963">
    <property type="entry name" value="GLYCOSYL HYDROLASE-RELATED"/>
    <property type="match status" value="1"/>
</dbReference>
<keyword evidence="1" id="KW-0732">Signal</keyword>
<organism evidence="7 8">
    <name type="scientific">Sporidiobolus salmonicolor</name>
    <name type="common">Yeast-like fungus</name>
    <name type="synonym">Sporobolomyces salmonicolor</name>
    <dbReference type="NCBI Taxonomy" id="5005"/>
    <lineage>
        <taxon>Eukaryota</taxon>
        <taxon>Fungi</taxon>
        <taxon>Dikarya</taxon>
        <taxon>Basidiomycota</taxon>
        <taxon>Pucciniomycotina</taxon>
        <taxon>Microbotryomycetes</taxon>
        <taxon>Sporidiobolales</taxon>
        <taxon>Sporidiobolaceae</taxon>
        <taxon>Sporobolomyces</taxon>
    </lineage>
</organism>
<sequence length="634" mass="67707">MPAPYALSFAPGEPVLTSTLCRTRFCAALCALTVALPLALVFLPTPACAQAPAGGGGTATNSSSTTCGWASSCPSSSPCCSEYGFCTAGTGCLAGCNPQGSYGEGYCAPVPVCQSSNVRPSSLPAYTFPDTSRIQTNLTAWDGDATKYDFTLDHQDNNSTSIVQNGELVLVLTEEGGGTRVSTTRSVLYGQIAASIKTVGAAGTVTAFITMSGVKDEIDWEFTTNNTDQGQTNYYWEGDVDNYTHGGEHGNCKEPRHHLPHLVSISFISVLSSHPFLTSTSWNSGINWTPEQLDWTIDGKTVRTLMQANTTNGRYPQTPSRVQFSVWPAGISSQYVRPSEPSGTVEWAGGMIDWSDPSYVSQGYFASYVQWLSIDCYNGSTLAYVASNQTATSLNSTSSRLAKRDDEEYAGLLERQLWKRADAVNSYVYGMLVKGSDTKGVKASGNGSTGVFGNTAVGNWWSKLATAAAPGIIVGICAAALFLFVALCTCFARRNDHRKAALGKDQALADSIPLVDKNGSSPAKSMNPAFTRNANASTSTVDLPGKFTRQNSDYAGSVGSKASASHYYRAQSPSAVPPVPNYHQLQQQQQQLGYSYPAPQPYGYPQQQQHGYGYGGAPPYQQQWQGQGNGNGRY</sequence>
<keyword evidence="8" id="KW-1185">Reference proteome</keyword>
<feature type="compositionally biased region" description="Low complexity" evidence="4">
    <location>
        <begin position="584"/>
        <end position="626"/>
    </location>
</feature>
<dbReference type="GO" id="GO:0016757">
    <property type="term" value="F:glycosyltransferase activity"/>
    <property type="evidence" value="ECO:0007669"/>
    <property type="project" value="TreeGrafter"/>
</dbReference>
<keyword evidence="5" id="KW-0812">Transmembrane</keyword>
<evidence type="ECO:0000259" key="6">
    <source>
        <dbReference type="PROSITE" id="PS51762"/>
    </source>
</evidence>
<dbReference type="Pfam" id="PF00722">
    <property type="entry name" value="Glyco_hydro_16"/>
    <property type="match status" value="2"/>
</dbReference>
<protein>
    <submittedName>
        <fullName evidence="7">SPOSA6832_01574-mRNA-1:cds</fullName>
    </submittedName>
</protein>
<dbReference type="GO" id="GO:0009277">
    <property type="term" value="C:fungal-type cell wall"/>
    <property type="evidence" value="ECO:0007669"/>
    <property type="project" value="TreeGrafter"/>
</dbReference>
<dbReference type="GO" id="GO:0005975">
    <property type="term" value="P:carbohydrate metabolic process"/>
    <property type="evidence" value="ECO:0007669"/>
    <property type="project" value="InterPro"/>
</dbReference>
<reference evidence="8" key="1">
    <citation type="submission" date="2015-02" db="EMBL/GenBank/DDBJ databases">
        <authorList>
            <person name="Gon?alves P."/>
        </authorList>
    </citation>
    <scope>NUCLEOTIDE SEQUENCE [LARGE SCALE GENOMIC DNA]</scope>
</reference>
<dbReference type="SUPFAM" id="SSF49899">
    <property type="entry name" value="Concanavalin A-like lectins/glucanases"/>
    <property type="match status" value="1"/>
</dbReference>
<dbReference type="Proteomes" id="UP000243876">
    <property type="component" value="Unassembled WGS sequence"/>
</dbReference>
<keyword evidence="3" id="KW-0326">Glycosidase</keyword>
<dbReference type="GO" id="GO:0031505">
    <property type="term" value="P:fungal-type cell wall organization"/>
    <property type="evidence" value="ECO:0007669"/>
    <property type="project" value="TreeGrafter"/>
</dbReference>
<gene>
    <name evidence="7" type="primary">SPOSA6832_01574</name>
</gene>
<feature type="domain" description="GH16" evidence="6">
    <location>
        <begin position="112"/>
        <end position="363"/>
    </location>
</feature>
<evidence type="ECO:0000313" key="7">
    <source>
        <dbReference type="EMBL" id="CEQ39982.1"/>
    </source>
</evidence>
<evidence type="ECO:0000256" key="1">
    <source>
        <dbReference type="ARBA" id="ARBA00022729"/>
    </source>
</evidence>
<dbReference type="InterPro" id="IPR000757">
    <property type="entry name" value="Beta-glucanase-like"/>
</dbReference>
<dbReference type="PANTHER" id="PTHR10963:SF22">
    <property type="entry name" value="GLYCOSIDASE CRH2-RELATED"/>
    <property type="match status" value="1"/>
</dbReference>
<feature type="transmembrane region" description="Helical" evidence="5">
    <location>
        <begin position="472"/>
        <end position="492"/>
    </location>
</feature>
<dbReference type="Gene3D" id="2.60.120.200">
    <property type="match status" value="1"/>
</dbReference>
<feature type="compositionally biased region" description="Polar residues" evidence="4">
    <location>
        <begin position="520"/>
        <end position="541"/>
    </location>
</feature>
<evidence type="ECO:0000256" key="5">
    <source>
        <dbReference type="SAM" id="Phobius"/>
    </source>
</evidence>
<dbReference type="InterPro" id="IPR013320">
    <property type="entry name" value="ConA-like_dom_sf"/>
</dbReference>
<keyword evidence="5" id="KW-0472">Membrane</keyword>
<evidence type="ECO:0000313" key="8">
    <source>
        <dbReference type="Proteomes" id="UP000243876"/>
    </source>
</evidence>
<dbReference type="PROSITE" id="PS51762">
    <property type="entry name" value="GH16_2"/>
    <property type="match status" value="1"/>
</dbReference>
<dbReference type="GO" id="GO:0004553">
    <property type="term" value="F:hydrolase activity, hydrolyzing O-glycosyl compounds"/>
    <property type="evidence" value="ECO:0007669"/>
    <property type="project" value="InterPro"/>
</dbReference>
<proteinExistence type="predicted"/>
<keyword evidence="2" id="KW-0378">Hydrolase</keyword>
<accession>A0A0D6EIX9</accession>
<dbReference type="AlphaFoldDB" id="A0A0D6EIX9"/>
<feature type="region of interest" description="Disordered" evidence="4">
    <location>
        <begin position="569"/>
        <end position="634"/>
    </location>
</feature>
<dbReference type="OrthoDB" id="4781at2759"/>
<feature type="region of interest" description="Disordered" evidence="4">
    <location>
        <begin position="520"/>
        <end position="545"/>
    </location>
</feature>
<keyword evidence="5" id="KW-1133">Transmembrane helix</keyword>
<evidence type="ECO:0000256" key="3">
    <source>
        <dbReference type="ARBA" id="ARBA00023295"/>
    </source>
</evidence>
<evidence type="ECO:0000256" key="4">
    <source>
        <dbReference type="SAM" id="MobiDB-lite"/>
    </source>
</evidence>
<dbReference type="EMBL" id="CENE01000004">
    <property type="protein sequence ID" value="CEQ39982.1"/>
    <property type="molecule type" value="Genomic_DNA"/>
</dbReference>
<dbReference type="InterPro" id="IPR050546">
    <property type="entry name" value="Glycosyl_Hydrlase_16"/>
</dbReference>
<evidence type="ECO:0000256" key="2">
    <source>
        <dbReference type="ARBA" id="ARBA00022801"/>
    </source>
</evidence>
<name>A0A0D6EIX9_SPOSA</name>